<dbReference type="EMBL" id="CALLCH030000002">
    <property type="protein sequence ID" value="CAI4211753.1"/>
    <property type="molecule type" value="Genomic_DNA"/>
</dbReference>
<evidence type="ECO:0000313" key="2">
    <source>
        <dbReference type="EMBL" id="CAI4211753.1"/>
    </source>
</evidence>
<organism evidence="2 3">
    <name type="scientific">Parascedosporium putredinis</name>
    <dbReference type="NCBI Taxonomy" id="1442378"/>
    <lineage>
        <taxon>Eukaryota</taxon>
        <taxon>Fungi</taxon>
        <taxon>Dikarya</taxon>
        <taxon>Ascomycota</taxon>
        <taxon>Pezizomycotina</taxon>
        <taxon>Sordariomycetes</taxon>
        <taxon>Hypocreomycetidae</taxon>
        <taxon>Microascales</taxon>
        <taxon>Microascaceae</taxon>
        <taxon>Parascedosporium</taxon>
    </lineage>
</organism>
<gene>
    <name evidence="2" type="ORF">PPNO1_LOCUS1527</name>
</gene>
<dbReference type="AlphaFoldDB" id="A0A9P1M8K7"/>
<name>A0A9P1M8K7_9PEZI</name>
<dbReference type="PROSITE" id="PS50181">
    <property type="entry name" value="FBOX"/>
    <property type="match status" value="1"/>
</dbReference>
<sequence length="101" mass="11660">MSLDSLPTELLCNILCRLDPIGLISRRHFVERLLALEADPRHGGPPLSFRSRDNHLDPGTSESGWDAMRWACTQCMRLRPHTAFGNHALLRLRYRKPRRES</sequence>
<proteinExistence type="predicted"/>
<reference evidence="2" key="1">
    <citation type="submission" date="2022-11" db="EMBL/GenBank/DDBJ databases">
        <authorList>
            <person name="Scott C."/>
            <person name="Bruce N."/>
        </authorList>
    </citation>
    <scope>NUCLEOTIDE SEQUENCE</scope>
</reference>
<dbReference type="Proteomes" id="UP000838763">
    <property type="component" value="Unassembled WGS sequence"/>
</dbReference>
<evidence type="ECO:0000259" key="1">
    <source>
        <dbReference type="PROSITE" id="PS50181"/>
    </source>
</evidence>
<evidence type="ECO:0000313" key="3">
    <source>
        <dbReference type="Proteomes" id="UP000838763"/>
    </source>
</evidence>
<dbReference type="OrthoDB" id="3481585at2759"/>
<keyword evidence="3" id="KW-1185">Reference proteome</keyword>
<dbReference type="InterPro" id="IPR001810">
    <property type="entry name" value="F-box_dom"/>
</dbReference>
<feature type="domain" description="F-box" evidence="1">
    <location>
        <begin position="1"/>
        <end position="52"/>
    </location>
</feature>
<comment type="caution">
    <text evidence="2">The sequence shown here is derived from an EMBL/GenBank/DDBJ whole genome shotgun (WGS) entry which is preliminary data.</text>
</comment>
<protein>
    <recommendedName>
        <fullName evidence="1">F-box domain-containing protein</fullName>
    </recommendedName>
</protein>
<accession>A0A9P1M8K7</accession>